<protein>
    <recommendedName>
        <fullName evidence="3">DUF4283 domain-containing protein</fullName>
    </recommendedName>
</protein>
<keyword evidence="2" id="KW-1185">Reference proteome</keyword>
<dbReference type="AlphaFoldDB" id="A0A7J8R400"/>
<gene>
    <name evidence="1" type="ORF">Godav_020753</name>
</gene>
<proteinExistence type="predicted"/>
<evidence type="ECO:0000313" key="1">
    <source>
        <dbReference type="EMBL" id="MBA0608548.1"/>
    </source>
</evidence>
<comment type="caution">
    <text evidence="1">The sequence shown here is derived from an EMBL/GenBank/DDBJ whole genome shotgun (WGS) entry which is preliminary data.</text>
</comment>
<evidence type="ECO:0008006" key="3">
    <source>
        <dbReference type="Google" id="ProtNLM"/>
    </source>
</evidence>
<name>A0A7J8R400_GOSDV</name>
<dbReference type="EMBL" id="JABFAC010000003">
    <property type="protein sequence ID" value="MBA0608548.1"/>
    <property type="molecule type" value="Genomic_DNA"/>
</dbReference>
<accession>A0A7J8R400</accession>
<reference evidence="1 2" key="1">
    <citation type="journal article" date="2019" name="Genome Biol. Evol.">
        <title>Insights into the evolution of the New World diploid cottons (Gossypium, subgenus Houzingenia) based on genome sequencing.</title>
        <authorList>
            <person name="Grover C.E."/>
            <person name="Arick M.A. 2nd"/>
            <person name="Thrash A."/>
            <person name="Conover J.L."/>
            <person name="Sanders W.S."/>
            <person name="Peterson D.G."/>
            <person name="Frelichowski J.E."/>
            <person name="Scheffler J.A."/>
            <person name="Scheffler B.E."/>
            <person name="Wendel J.F."/>
        </authorList>
    </citation>
    <scope>NUCLEOTIDE SEQUENCE [LARGE SCALE GENOMIC DNA]</scope>
    <source>
        <strain evidence="1">27</strain>
        <tissue evidence="1">Leaf</tissue>
    </source>
</reference>
<feature type="non-terminal residue" evidence="1">
    <location>
        <position position="162"/>
    </location>
</feature>
<sequence length="162" mass="18701">MEKDMADLCLEDEEEEVLQFGEKIILQKSGYDLCLLKEGEDPNLVHLVFTDFWVQEHDFLLDFFLDNVVRQLGHGNRFFRKILDIGMQEVVGGWDLSLKAQQMREMITSSVWLREDNYGGGTRSVDMEDDSEELHLINSKGKKRPKLNKQISGKTIGAFMAE</sequence>
<dbReference type="Proteomes" id="UP000593561">
    <property type="component" value="Unassembled WGS sequence"/>
</dbReference>
<evidence type="ECO:0000313" key="2">
    <source>
        <dbReference type="Proteomes" id="UP000593561"/>
    </source>
</evidence>
<organism evidence="1 2">
    <name type="scientific">Gossypium davidsonii</name>
    <name type="common">Davidson's cotton</name>
    <name type="synonym">Gossypium klotzschianum subsp. davidsonii</name>
    <dbReference type="NCBI Taxonomy" id="34287"/>
    <lineage>
        <taxon>Eukaryota</taxon>
        <taxon>Viridiplantae</taxon>
        <taxon>Streptophyta</taxon>
        <taxon>Embryophyta</taxon>
        <taxon>Tracheophyta</taxon>
        <taxon>Spermatophyta</taxon>
        <taxon>Magnoliopsida</taxon>
        <taxon>eudicotyledons</taxon>
        <taxon>Gunneridae</taxon>
        <taxon>Pentapetalae</taxon>
        <taxon>rosids</taxon>
        <taxon>malvids</taxon>
        <taxon>Malvales</taxon>
        <taxon>Malvaceae</taxon>
        <taxon>Malvoideae</taxon>
        <taxon>Gossypium</taxon>
    </lineage>
</organism>